<reference evidence="3 4" key="1">
    <citation type="submission" date="2016-11" db="EMBL/GenBank/DDBJ databases">
        <title>Draft Genome Sequences of Nine Cyanobacterial Strains from Diverse Habitats.</title>
        <authorList>
            <person name="Zhu T."/>
            <person name="Hou S."/>
            <person name="Lu X."/>
            <person name="Hess W.R."/>
        </authorList>
    </citation>
    <scope>NUCLEOTIDE SEQUENCE [LARGE SCALE GENOMIC DNA]</scope>
    <source>
        <strain evidence="3 4">NIES-30</strain>
    </source>
</reference>
<dbReference type="Proteomes" id="UP000185557">
    <property type="component" value="Unassembled WGS sequence"/>
</dbReference>
<dbReference type="SUPFAM" id="SSF55008">
    <property type="entry name" value="HMA, heavy metal-associated domain"/>
    <property type="match status" value="1"/>
</dbReference>
<dbReference type="AlphaFoldDB" id="A0A1U7J7Q9"/>
<dbReference type="GO" id="GO:0005507">
    <property type="term" value="F:copper ion binding"/>
    <property type="evidence" value="ECO:0007669"/>
    <property type="project" value="InterPro"/>
</dbReference>
<accession>A0A1U7J7Q9</accession>
<feature type="domain" description="HMA" evidence="2">
    <location>
        <begin position="24"/>
        <end position="91"/>
    </location>
</feature>
<dbReference type="InterPro" id="IPR000428">
    <property type="entry name" value="Cu-bd"/>
</dbReference>
<dbReference type="OrthoDB" id="5513217at2"/>
<keyword evidence="4" id="KW-1185">Reference proteome</keyword>
<dbReference type="Gene3D" id="3.30.70.100">
    <property type="match status" value="1"/>
</dbReference>
<dbReference type="RefSeq" id="WP_073607916.1">
    <property type="nucleotide sequence ID" value="NZ_MRCG01000004.1"/>
</dbReference>
<evidence type="ECO:0000313" key="3">
    <source>
        <dbReference type="EMBL" id="OKH49133.1"/>
    </source>
</evidence>
<dbReference type="PRINTS" id="PR00944">
    <property type="entry name" value="CUEXPORT"/>
</dbReference>
<dbReference type="Pfam" id="PF00403">
    <property type="entry name" value="HMA"/>
    <property type="match status" value="1"/>
</dbReference>
<dbReference type="InterPro" id="IPR036163">
    <property type="entry name" value="HMA_dom_sf"/>
</dbReference>
<comment type="caution">
    <text evidence="3">The sequence shown here is derived from an EMBL/GenBank/DDBJ whole genome shotgun (WGS) entry which is preliminary data.</text>
</comment>
<dbReference type="EMBL" id="MRCG01000004">
    <property type="protein sequence ID" value="OKH49133.1"/>
    <property type="molecule type" value="Genomic_DNA"/>
</dbReference>
<feature type="chain" id="PRO_5012594926" description="HMA domain-containing protein" evidence="1">
    <location>
        <begin position="24"/>
        <end position="96"/>
    </location>
</feature>
<organism evidence="3 4">
    <name type="scientific">Phormidium tenue NIES-30</name>
    <dbReference type="NCBI Taxonomy" id="549789"/>
    <lineage>
        <taxon>Bacteria</taxon>
        <taxon>Bacillati</taxon>
        <taxon>Cyanobacteriota</taxon>
        <taxon>Cyanophyceae</taxon>
        <taxon>Oscillatoriophycideae</taxon>
        <taxon>Oscillatoriales</taxon>
        <taxon>Oscillatoriaceae</taxon>
        <taxon>Phormidium</taxon>
    </lineage>
</organism>
<dbReference type="STRING" id="549789.NIES30_08195"/>
<proteinExistence type="predicted"/>
<dbReference type="GO" id="GO:0006825">
    <property type="term" value="P:copper ion transport"/>
    <property type="evidence" value="ECO:0007669"/>
    <property type="project" value="InterPro"/>
</dbReference>
<keyword evidence="1" id="KW-0732">Signal</keyword>
<gene>
    <name evidence="3" type="ORF">NIES30_08195</name>
</gene>
<name>A0A1U7J7Q9_9CYAN</name>
<evidence type="ECO:0000313" key="4">
    <source>
        <dbReference type="Proteomes" id="UP000185557"/>
    </source>
</evidence>
<dbReference type="CDD" id="cd00371">
    <property type="entry name" value="HMA"/>
    <property type="match status" value="1"/>
</dbReference>
<feature type="signal peptide" evidence="1">
    <location>
        <begin position="1"/>
        <end position="23"/>
    </location>
</feature>
<sequence length="96" mass="10561">MKKYIAHIVLSASLLSFSSVALAEEVTVTVKGMVCSFCAQGIKKTFGKLESVENVEVDLDKKFVKLDLKDGATLSDETIKEAINDAGYEVEKMERK</sequence>
<dbReference type="PROSITE" id="PS50846">
    <property type="entry name" value="HMA_2"/>
    <property type="match status" value="1"/>
</dbReference>
<evidence type="ECO:0000259" key="2">
    <source>
        <dbReference type="PROSITE" id="PS50846"/>
    </source>
</evidence>
<protein>
    <recommendedName>
        <fullName evidence="2">HMA domain-containing protein</fullName>
    </recommendedName>
</protein>
<dbReference type="InterPro" id="IPR006121">
    <property type="entry name" value="HMA_dom"/>
</dbReference>
<evidence type="ECO:0000256" key="1">
    <source>
        <dbReference type="SAM" id="SignalP"/>
    </source>
</evidence>